<feature type="chain" id="PRO_5040342901" evidence="1">
    <location>
        <begin position="19"/>
        <end position="474"/>
    </location>
</feature>
<name>A0A9P8QI75_9HYPO</name>
<evidence type="ECO:0000313" key="2">
    <source>
        <dbReference type="EMBL" id="KAH6605594.1"/>
    </source>
</evidence>
<evidence type="ECO:0000256" key="1">
    <source>
        <dbReference type="SAM" id="SignalP"/>
    </source>
</evidence>
<gene>
    <name evidence="2" type="ORF">Trco_004747</name>
</gene>
<dbReference type="Proteomes" id="UP000827724">
    <property type="component" value="Unassembled WGS sequence"/>
</dbReference>
<dbReference type="EMBL" id="JAIWOZ010000004">
    <property type="protein sequence ID" value="KAH6605594.1"/>
    <property type="molecule type" value="Genomic_DNA"/>
</dbReference>
<sequence length="474" mass="50337">MLGVSVTVLWAPVAFVAEEEVEYVMVNVETVTVTSRVVVVVEAAAAVEDGDARVLLVQMGPLPDADLDKVPTPDDTKVVDHGRADPVVRVCVVPLPVTVIVMLPAGEGVAELELLVDRPDPVVIQEVRVLRGTELTVPAGEPVLDSVTVTMMGEDDGLPVGAPVVNQIVDKLKEFVSDHERLPMLELDFESSPEVELVAGRGLRVMVTTLVVAGPEPPGLLVTMPDKVSVELRVVGNGGLLEPGAFVGALVQESQVVLNGVTGGRGVPWVPVWLGFQEKGTEWLEMTDRDTVGVVFQIVVVTVCPDGHEDEVVLLNGGRLPVAVWVVPLELVGTASVDVEPAELPGVDTPPPVVVTVTVTAVPAGREVAVESAEPGPEVTVVAVPKLVRLAAVVFHGSWDPVVDSRLEAVEVALPVLVVEDQAAEPDDTVPVSVWTMVVKFSVDEMVETSVSELKTTESRQRASEKNTQCRLDE</sequence>
<protein>
    <submittedName>
        <fullName evidence="2">Uncharacterized protein</fullName>
    </submittedName>
</protein>
<reference evidence="2" key="1">
    <citation type="submission" date="2021-08" db="EMBL/GenBank/DDBJ databases">
        <title>Chromosome-Level Trichoderma cornu-damae using Hi-C Data.</title>
        <authorList>
            <person name="Kim C.S."/>
        </authorList>
    </citation>
    <scope>NUCLEOTIDE SEQUENCE</scope>
    <source>
        <strain evidence="2">KA19-0412C</strain>
    </source>
</reference>
<organism evidence="2 3">
    <name type="scientific">Trichoderma cornu-damae</name>
    <dbReference type="NCBI Taxonomy" id="654480"/>
    <lineage>
        <taxon>Eukaryota</taxon>
        <taxon>Fungi</taxon>
        <taxon>Dikarya</taxon>
        <taxon>Ascomycota</taxon>
        <taxon>Pezizomycotina</taxon>
        <taxon>Sordariomycetes</taxon>
        <taxon>Hypocreomycetidae</taxon>
        <taxon>Hypocreales</taxon>
        <taxon>Hypocreaceae</taxon>
        <taxon>Trichoderma</taxon>
    </lineage>
</organism>
<keyword evidence="1" id="KW-0732">Signal</keyword>
<dbReference type="AlphaFoldDB" id="A0A9P8QI75"/>
<comment type="caution">
    <text evidence="2">The sequence shown here is derived from an EMBL/GenBank/DDBJ whole genome shotgun (WGS) entry which is preliminary data.</text>
</comment>
<proteinExistence type="predicted"/>
<evidence type="ECO:0000313" key="3">
    <source>
        <dbReference type="Proteomes" id="UP000827724"/>
    </source>
</evidence>
<keyword evidence="3" id="KW-1185">Reference proteome</keyword>
<feature type="signal peptide" evidence="1">
    <location>
        <begin position="1"/>
        <end position="18"/>
    </location>
</feature>
<accession>A0A9P8QI75</accession>